<feature type="domain" description="NAD(P)-binding" evidence="2">
    <location>
        <begin position="7"/>
        <end position="106"/>
    </location>
</feature>
<dbReference type="Proteomes" id="UP000253891">
    <property type="component" value="Unassembled WGS sequence"/>
</dbReference>
<dbReference type="Gene3D" id="3.40.50.720">
    <property type="entry name" value="NAD(P)-binding Rossmann-like Domain"/>
    <property type="match status" value="1"/>
</dbReference>
<keyword evidence="4" id="KW-1185">Reference proteome</keyword>
<feature type="signal peptide" evidence="1">
    <location>
        <begin position="1"/>
        <end position="19"/>
    </location>
</feature>
<dbReference type="PANTHER" id="PTHR43355">
    <property type="entry name" value="FLAVIN REDUCTASE (NADPH)"/>
    <property type="match status" value="1"/>
</dbReference>
<sequence length="216" mass="22964">MKVLVIGATGMAGSAIVTAALAAGDQVTANGRSAEKLADLKAANPDIEVLAKDAFDLTKEEIAVFDVVVDAFSAPSAPYLQIDLAAQLVKFLRNEPKPRLAFVLGASSLTTGEDNHLLLDDLAKVPGAEAWIGIPQSQVFELEFLRHVENVSWFGLSPANEFVAGPADPQPLQAQDTLLINDKGESKTTSGTLAEALVAEYHNPKYPNSRFTVANH</sequence>
<evidence type="ECO:0000259" key="2">
    <source>
        <dbReference type="Pfam" id="PF13460"/>
    </source>
</evidence>
<dbReference type="RefSeq" id="WP_061993465.1">
    <property type="nucleotide sequence ID" value="NZ_DF968005.1"/>
</dbReference>
<proteinExistence type="predicted"/>
<organism evidence="3 4">
    <name type="scientific">Fructobacillus ficulneus</name>
    <dbReference type="NCBI Taxonomy" id="157463"/>
    <lineage>
        <taxon>Bacteria</taxon>
        <taxon>Bacillati</taxon>
        <taxon>Bacillota</taxon>
        <taxon>Bacilli</taxon>
        <taxon>Lactobacillales</taxon>
        <taxon>Lactobacillaceae</taxon>
        <taxon>Fructobacillus</taxon>
    </lineage>
</organism>
<evidence type="ECO:0000313" key="4">
    <source>
        <dbReference type="Proteomes" id="UP000253891"/>
    </source>
</evidence>
<dbReference type="GO" id="GO:0016646">
    <property type="term" value="F:oxidoreductase activity, acting on the CH-NH group of donors, NAD or NADP as acceptor"/>
    <property type="evidence" value="ECO:0007669"/>
    <property type="project" value="TreeGrafter"/>
</dbReference>
<gene>
    <name evidence="3" type="ORF">FFIC_281210</name>
</gene>
<dbReference type="Pfam" id="PF13460">
    <property type="entry name" value="NAD_binding_10"/>
    <property type="match status" value="1"/>
</dbReference>
<dbReference type="InterPro" id="IPR051606">
    <property type="entry name" value="Polyketide_Oxido-like"/>
</dbReference>
<dbReference type="EMBL" id="DF968005">
    <property type="protein sequence ID" value="GAP00115.1"/>
    <property type="molecule type" value="Genomic_DNA"/>
</dbReference>
<reference evidence="3 4" key="1">
    <citation type="journal article" date="2015" name="BMC Genomics">
        <title>Comparative genomics of Fructobacillus spp. and Leuconostoc spp. reveals niche-specific evolution of Fructobacillus spp.</title>
        <authorList>
            <person name="Endo A."/>
            <person name="Tanizawa Y."/>
            <person name="Tanaka N."/>
            <person name="Maeno S."/>
            <person name="Kumar H."/>
            <person name="Shiwa Y."/>
            <person name="Okada S."/>
            <person name="Yoshikawa H."/>
            <person name="Dicks L."/>
            <person name="Nakagawa J."/>
            <person name="Arita M."/>
        </authorList>
    </citation>
    <scope>NUCLEOTIDE SEQUENCE [LARGE SCALE GENOMIC DNA]</scope>
    <source>
        <strain evidence="3 4">JCM 12225</strain>
    </source>
</reference>
<feature type="chain" id="PRO_5039639111" evidence="1">
    <location>
        <begin position="20"/>
        <end position="216"/>
    </location>
</feature>
<dbReference type="OrthoDB" id="9785372at2"/>
<protein>
    <submittedName>
        <fullName evidence="3">Putative NADH-flavin reductase</fullName>
    </submittedName>
</protein>
<dbReference type="InterPro" id="IPR036291">
    <property type="entry name" value="NAD(P)-bd_dom_sf"/>
</dbReference>
<dbReference type="InterPro" id="IPR016040">
    <property type="entry name" value="NAD(P)-bd_dom"/>
</dbReference>
<dbReference type="SUPFAM" id="SSF51735">
    <property type="entry name" value="NAD(P)-binding Rossmann-fold domains"/>
    <property type="match status" value="1"/>
</dbReference>
<keyword evidence="1" id="KW-0732">Signal</keyword>
<dbReference type="AlphaFoldDB" id="A0A0K8MJR8"/>
<dbReference type="PANTHER" id="PTHR43355:SF2">
    <property type="entry name" value="FLAVIN REDUCTASE (NADPH)"/>
    <property type="match status" value="1"/>
</dbReference>
<name>A0A0K8MJR8_9LACO</name>
<evidence type="ECO:0000313" key="3">
    <source>
        <dbReference type="EMBL" id="GAP00115.1"/>
    </source>
</evidence>
<dbReference type="STRING" id="157463.GCA_001047075_01027"/>
<accession>A0A0K8MJR8</accession>
<evidence type="ECO:0000256" key="1">
    <source>
        <dbReference type="SAM" id="SignalP"/>
    </source>
</evidence>